<dbReference type="STRING" id="1280952.HJA_12014"/>
<dbReference type="PANTHER" id="PTHR43775:SF51">
    <property type="entry name" value="INACTIVE PHENOLPHTHIOCEROL SYNTHESIS POLYKETIDE SYNTHASE TYPE I PKS1-RELATED"/>
    <property type="match status" value="1"/>
</dbReference>
<proteinExistence type="predicted"/>
<evidence type="ECO:0000259" key="2">
    <source>
        <dbReference type="SMART" id="SM00822"/>
    </source>
</evidence>
<accession>A0A059FAT3</accession>
<dbReference type="PANTHER" id="PTHR43775">
    <property type="entry name" value="FATTY ACID SYNTHASE"/>
    <property type="match status" value="1"/>
</dbReference>
<organism evidence="3 4">
    <name type="scientific">Hyphomonas jannaschiana VP2</name>
    <dbReference type="NCBI Taxonomy" id="1280952"/>
    <lineage>
        <taxon>Bacteria</taxon>
        <taxon>Pseudomonadati</taxon>
        <taxon>Pseudomonadota</taxon>
        <taxon>Alphaproteobacteria</taxon>
        <taxon>Hyphomonadales</taxon>
        <taxon>Hyphomonadaceae</taxon>
        <taxon>Hyphomonas</taxon>
    </lineage>
</organism>
<dbReference type="GO" id="GO:0004312">
    <property type="term" value="F:fatty acid synthase activity"/>
    <property type="evidence" value="ECO:0007669"/>
    <property type="project" value="TreeGrafter"/>
</dbReference>
<dbReference type="eggNOG" id="COG4221">
    <property type="taxonomic scope" value="Bacteria"/>
</dbReference>
<dbReference type="AlphaFoldDB" id="A0A059FAT3"/>
<dbReference type="InterPro" id="IPR036291">
    <property type="entry name" value="NAD(P)-bd_dom_sf"/>
</dbReference>
<name>A0A059FAT3_9PROT</name>
<dbReference type="InterPro" id="IPR057326">
    <property type="entry name" value="KR_dom"/>
</dbReference>
<dbReference type="SMART" id="SM00822">
    <property type="entry name" value="PKS_KR"/>
    <property type="match status" value="1"/>
</dbReference>
<sequence length="348" mass="37561">MVRSLRQERPDAEAYSISIAQDTNPGSVASKVIQALSLPNGDYSVQRNGIYQDVLGEDHLSPAPPEQQSDFKPIWLVSGGGRGVTADCTAELARRTGGTFILLGRSDVTPWPEWLPLERDLKTLRGLLARNSGQPGMPRKPMEIDKYARRLLASLEISNTIASIEQAGAKARYIQADIGDANQLHTALQDIQNEQGRITGLVHGAGVLADGTAESLRPEDFQRVFGPKVSGLENILASLDVNSLSHIALFSSASAVFGNEGQANYAAANEWLNNVALHLAGELPATQVKAFCWGPWQGGMVDEALARMFAERGIGLIGKADGARIFADQLLQSPHDQIRFVVGDDWGE</sequence>
<dbReference type="GO" id="GO:0006633">
    <property type="term" value="P:fatty acid biosynthetic process"/>
    <property type="evidence" value="ECO:0007669"/>
    <property type="project" value="TreeGrafter"/>
</dbReference>
<feature type="domain" description="Ketoreductase" evidence="2">
    <location>
        <begin position="73"/>
        <end position="299"/>
    </location>
</feature>
<dbReference type="InterPro" id="IPR050091">
    <property type="entry name" value="PKS_NRPS_Biosynth_Enz"/>
</dbReference>
<dbReference type="PATRIC" id="fig|1280952.3.peg.2405"/>
<protein>
    <submittedName>
        <fullName evidence="3">KR domain-containing protein</fullName>
    </submittedName>
</protein>
<dbReference type="Proteomes" id="UP000024816">
    <property type="component" value="Unassembled WGS sequence"/>
</dbReference>
<gene>
    <name evidence="3" type="ORF">HJA_12014</name>
</gene>
<dbReference type="InterPro" id="IPR013968">
    <property type="entry name" value="PKS_KR"/>
</dbReference>
<dbReference type="EMBL" id="ARYJ01000007">
    <property type="protein sequence ID" value="KCZ87725.1"/>
    <property type="molecule type" value="Genomic_DNA"/>
</dbReference>
<comment type="caution">
    <text evidence="3">The sequence shown here is derived from an EMBL/GenBank/DDBJ whole genome shotgun (WGS) entry which is preliminary data.</text>
</comment>
<evidence type="ECO:0000256" key="1">
    <source>
        <dbReference type="ARBA" id="ARBA00022679"/>
    </source>
</evidence>
<dbReference type="Gene3D" id="3.40.50.720">
    <property type="entry name" value="NAD(P)-binding Rossmann-like Domain"/>
    <property type="match status" value="1"/>
</dbReference>
<reference evidence="3 4" key="1">
    <citation type="journal article" date="2014" name="Antonie Van Leeuwenhoek">
        <title>Hyphomonas beringensis sp. nov. and Hyphomonas chukchiensis sp. nov., isolated from surface seawater of the Bering Sea and Chukchi Sea.</title>
        <authorList>
            <person name="Li C."/>
            <person name="Lai Q."/>
            <person name="Li G."/>
            <person name="Dong C."/>
            <person name="Wang J."/>
            <person name="Liao Y."/>
            <person name="Shao Z."/>
        </authorList>
    </citation>
    <scope>NUCLEOTIDE SEQUENCE [LARGE SCALE GENOMIC DNA]</scope>
    <source>
        <strain evidence="3 4">VP2</strain>
    </source>
</reference>
<evidence type="ECO:0000313" key="3">
    <source>
        <dbReference type="EMBL" id="KCZ87725.1"/>
    </source>
</evidence>
<evidence type="ECO:0000313" key="4">
    <source>
        <dbReference type="Proteomes" id="UP000024816"/>
    </source>
</evidence>
<keyword evidence="1" id="KW-0808">Transferase</keyword>
<dbReference type="Pfam" id="PF08659">
    <property type="entry name" value="KR"/>
    <property type="match status" value="1"/>
</dbReference>
<keyword evidence="4" id="KW-1185">Reference proteome</keyword>
<dbReference type="SUPFAM" id="SSF51735">
    <property type="entry name" value="NAD(P)-binding Rossmann-fold domains"/>
    <property type="match status" value="1"/>
</dbReference>